<dbReference type="EMBL" id="CP043506">
    <property type="protein sequence ID" value="QEO18068.1"/>
    <property type="molecule type" value="Genomic_DNA"/>
</dbReference>
<organism evidence="2 3">
    <name type="scientific">Acetobacter vaccinii</name>
    <dbReference type="NCBI Taxonomy" id="2592655"/>
    <lineage>
        <taxon>Bacteria</taxon>
        <taxon>Pseudomonadati</taxon>
        <taxon>Pseudomonadota</taxon>
        <taxon>Alphaproteobacteria</taxon>
        <taxon>Acetobacterales</taxon>
        <taxon>Acetobacteraceae</taxon>
        <taxon>Acetobacter</taxon>
    </lineage>
</organism>
<evidence type="ECO:0000256" key="1">
    <source>
        <dbReference type="SAM" id="MobiDB-lite"/>
    </source>
</evidence>
<proteinExistence type="predicted"/>
<evidence type="ECO:0000313" key="3">
    <source>
        <dbReference type="Proteomes" id="UP000324536"/>
    </source>
</evidence>
<sequence>MAHTEGQDSGPAPQQPEVPEDLARCAMVVEHAIEHLHNEKFPDLAIASALLGGSLGVLARSMDPQTILRILDSAANSVRMGDVHASVTAAENAQSEKD</sequence>
<gene>
    <name evidence="2" type="ORF">FLP30_10255</name>
</gene>
<dbReference type="Proteomes" id="UP000324536">
    <property type="component" value="Chromosome"/>
</dbReference>
<name>A0A5C1YR46_9PROT</name>
<dbReference type="KEGG" id="acek:FLP30_10255"/>
<accession>A0A5C1YR46</accession>
<dbReference type="RefSeq" id="WP_149279741.1">
    <property type="nucleotide sequence ID" value="NZ_CP043506.1"/>
</dbReference>
<evidence type="ECO:0000313" key="2">
    <source>
        <dbReference type="EMBL" id="QEO18068.1"/>
    </source>
</evidence>
<protein>
    <submittedName>
        <fullName evidence="2">Uncharacterized protein</fullName>
    </submittedName>
</protein>
<reference evidence="2 3" key="1">
    <citation type="submission" date="2019-09" db="EMBL/GenBank/DDBJ databases">
        <title>Genome sequencing of strain KACC 21233.</title>
        <authorList>
            <person name="Heo J."/>
            <person name="Kim S.-J."/>
            <person name="Kim J.-S."/>
            <person name="Hong S.-B."/>
            <person name="Kwon S.-W."/>
        </authorList>
    </citation>
    <scope>NUCLEOTIDE SEQUENCE [LARGE SCALE GENOMIC DNA]</scope>
    <source>
        <strain evidence="2 3">KACC 21233</strain>
    </source>
</reference>
<feature type="region of interest" description="Disordered" evidence="1">
    <location>
        <begin position="1"/>
        <end position="20"/>
    </location>
</feature>
<keyword evidence="3" id="KW-1185">Reference proteome</keyword>
<dbReference type="AlphaFoldDB" id="A0A5C1YR46"/>
<dbReference type="OrthoDB" id="7223144at2"/>